<gene>
    <name evidence="13" type="ORF">CYMTET_47426</name>
</gene>
<dbReference type="InterPro" id="IPR029499">
    <property type="entry name" value="PduO-typ"/>
</dbReference>
<evidence type="ECO:0000313" key="14">
    <source>
        <dbReference type="Proteomes" id="UP001190700"/>
    </source>
</evidence>
<comment type="catalytic activity">
    <reaction evidence="6">
        <text>cob(I)alamin-[corrinoid adenosyltransferase] + ATP = apo-[corrinoid adenosyltransferase] + adenosylcob(III)alamin + triphosphate</text>
        <dbReference type="Rhea" id="RHEA:56796"/>
        <dbReference type="Rhea" id="RHEA-COMP:14743"/>
        <dbReference type="Rhea" id="RHEA-COMP:14744"/>
        <dbReference type="ChEBI" id="CHEBI:18036"/>
        <dbReference type="ChEBI" id="CHEBI:18408"/>
        <dbReference type="ChEBI" id="CHEBI:30616"/>
        <dbReference type="ChEBI" id="CHEBI:60488"/>
        <dbReference type="ChEBI" id="CHEBI:83228"/>
    </reaction>
    <physiologicalReaction direction="left-to-right" evidence="6">
        <dbReference type="Rhea" id="RHEA:56797"/>
    </physiologicalReaction>
</comment>
<feature type="compositionally biased region" description="Basic and acidic residues" evidence="11">
    <location>
        <begin position="197"/>
        <end position="217"/>
    </location>
</feature>
<keyword evidence="3 10" id="KW-0808">Transferase</keyword>
<dbReference type="GO" id="GO:0005524">
    <property type="term" value="F:ATP binding"/>
    <property type="evidence" value="ECO:0007669"/>
    <property type="project" value="UniProtKB-UniRule"/>
</dbReference>
<protein>
    <recommendedName>
        <fullName evidence="8">Corrinoid adenosyltransferase MMAB</fullName>
    </recommendedName>
    <alternativeName>
        <fullName evidence="9">ATP:co(I)rrinoid adenosyltransferase MMAB</fullName>
    </alternativeName>
</protein>
<dbReference type="AlphaFoldDB" id="A0AAE0EW05"/>
<comment type="similarity">
    <text evidence="1 10">Belongs to the Cob(I)alamin adenosyltransferase family.</text>
</comment>
<dbReference type="Gene3D" id="1.20.1200.10">
    <property type="entry name" value="Cobalamin adenosyltransferase-like"/>
    <property type="match status" value="1"/>
</dbReference>
<feature type="region of interest" description="Disordered" evidence="11">
    <location>
        <begin position="194"/>
        <end position="217"/>
    </location>
</feature>
<dbReference type="InterPro" id="IPR016030">
    <property type="entry name" value="CblAdoTrfase-like"/>
</dbReference>
<keyword evidence="4 10" id="KW-0547">Nucleotide-binding</keyword>
<dbReference type="Pfam" id="PF01923">
    <property type="entry name" value="Cob_adeno_trans"/>
    <property type="match status" value="1"/>
</dbReference>
<evidence type="ECO:0000313" key="13">
    <source>
        <dbReference type="EMBL" id="KAK3242903.1"/>
    </source>
</evidence>
<dbReference type="Proteomes" id="UP001190700">
    <property type="component" value="Unassembled WGS sequence"/>
</dbReference>
<evidence type="ECO:0000256" key="7">
    <source>
        <dbReference type="ARBA" id="ARBA00056747"/>
    </source>
</evidence>
<accession>A0AAE0EW05</accession>
<evidence type="ECO:0000256" key="8">
    <source>
        <dbReference type="ARBA" id="ARBA00071654"/>
    </source>
</evidence>
<organism evidence="13 14">
    <name type="scientific">Cymbomonas tetramitiformis</name>
    <dbReference type="NCBI Taxonomy" id="36881"/>
    <lineage>
        <taxon>Eukaryota</taxon>
        <taxon>Viridiplantae</taxon>
        <taxon>Chlorophyta</taxon>
        <taxon>Pyramimonadophyceae</taxon>
        <taxon>Pyramimonadales</taxon>
        <taxon>Pyramimonadaceae</taxon>
        <taxon>Cymbomonas</taxon>
    </lineage>
</organism>
<dbReference type="PANTHER" id="PTHR12213:SF0">
    <property type="entry name" value="CORRINOID ADENOSYLTRANSFERASE MMAB"/>
    <property type="match status" value="1"/>
</dbReference>
<comment type="subunit">
    <text evidence="2">Homotrimer.</text>
</comment>
<keyword evidence="14" id="KW-1185">Reference proteome</keyword>
<evidence type="ECO:0000256" key="4">
    <source>
        <dbReference type="ARBA" id="ARBA00022741"/>
    </source>
</evidence>
<dbReference type="NCBIfam" id="TIGR00636">
    <property type="entry name" value="PduO_Nterm"/>
    <property type="match status" value="1"/>
</dbReference>
<sequence length="217" mass="23991">MSETEVMKYKVYTKTGDEGTSSLYNGDRAAKDDDVFWALGDTDELNSAVGVAREFCLEADNGLVDQLEEIQSRLLDVGSAIATPATSTKSNFKLKRTRFDDSLSGKVEGWIDELDEHLPPLRNFILPSGGKAAAFLHMARTVCRRAERRVVPLVRSGAVEPSVGIYLNRLSDYLFTAARYAAYKQSIPEVSYKKGAPVKESEIDNGRAAKDDTQEEQ</sequence>
<evidence type="ECO:0000256" key="2">
    <source>
        <dbReference type="ARBA" id="ARBA00011233"/>
    </source>
</evidence>
<evidence type="ECO:0000256" key="9">
    <source>
        <dbReference type="ARBA" id="ARBA00075216"/>
    </source>
</evidence>
<dbReference type="PANTHER" id="PTHR12213">
    <property type="entry name" value="CORRINOID ADENOSYLTRANSFERASE"/>
    <property type="match status" value="1"/>
</dbReference>
<dbReference type="SUPFAM" id="SSF89028">
    <property type="entry name" value="Cobalamin adenosyltransferase-like"/>
    <property type="match status" value="1"/>
</dbReference>
<evidence type="ECO:0000256" key="3">
    <source>
        <dbReference type="ARBA" id="ARBA00022679"/>
    </source>
</evidence>
<name>A0AAE0EW05_9CHLO</name>
<proteinExistence type="inferred from homology"/>
<evidence type="ECO:0000259" key="12">
    <source>
        <dbReference type="Pfam" id="PF01923"/>
    </source>
</evidence>
<comment type="caution">
    <text evidence="13">The sequence shown here is derived from an EMBL/GenBank/DDBJ whole genome shotgun (WGS) entry which is preliminary data.</text>
</comment>
<dbReference type="FunFam" id="1.20.1200.10:FF:000001">
    <property type="entry name" value="Cob(I)yrinic acid a,c-diamide adenosyltransferase"/>
    <property type="match status" value="1"/>
</dbReference>
<reference evidence="13 14" key="1">
    <citation type="journal article" date="2015" name="Genome Biol. Evol.">
        <title>Comparative Genomics of a Bacterivorous Green Alga Reveals Evolutionary Causalities and Consequences of Phago-Mixotrophic Mode of Nutrition.</title>
        <authorList>
            <person name="Burns J.A."/>
            <person name="Paasch A."/>
            <person name="Narechania A."/>
            <person name="Kim E."/>
        </authorList>
    </citation>
    <scope>NUCLEOTIDE SEQUENCE [LARGE SCALE GENOMIC DNA]</scope>
    <source>
        <strain evidence="13 14">PLY_AMNH</strain>
    </source>
</reference>
<keyword evidence="5 10" id="KW-0067">ATP-binding</keyword>
<feature type="domain" description="Cobalamin adenosyltransferase-like" evidence="12">
    <location>
        <begin position="11"/>
        <end position="181"/>
    </location>
</feature>
<dbReference type="InterPro" id="IPR036451">
    <property type="entry name" value="CblAdoTrfase-like_sf"/>
</dbReference>
<evidence type="ECO:0000256" key="5">
    <source>
        <dbReference type="ARBA" id="ARBA00022840"/>
    </source>
</evidence>
<evidence type="ECO:0000256" key="10">
    <source>
        <dbReference type="RuleBase" id="RU366026"/>
    </source>
</evidence>
<dbReference type="EMBL" id="LGRX02033104">
    <property type="protein sequence ID" value="KAK3242903.1"/>
    <property type="molecule type" value="Genomic_DNA"/>
</dbReference>
<evidence type="ECO:0000256" key="1">
    <source>
        <dbReference type="ARBA" id="ARBA00007487"/>
    </source>
</evidence>
<evidence type="ECO:0000256" key="11">
    <source>
        <dbReference type="SAM" id="MobiDB-lite"/>
    </source>
</evidence>
<comment type="function">
    <text evidence="7">Converts cob(I)alamin to adenosylcobalamin (adenosylcob(III)alamin), a coenzyme for methylmalonyl-CoA mutase, therefore participates in the final step of the vitamin B12 conversion. Generates adenosylcobalamin (AdoCbl) and directly delivers the cofactor to MUT in a transfer that is stimulated by ATP-binding to MMAB and gated by MMAA.</text>
</comment>
<dbReference type="GO" id="GO:0008817">
    <property type="term" value="F:corrinoid adenosyltransferase activity"/>
    <property type="evidence" value="ECO:0007669"/>
    <property type="project" value="UniProtKB-ARBA"/>
</dbReference>
<evidence type="ECO:0000256" key="6">
    <source>
        <dbReference type="ARBA" id="ARBA00051988"/>
    </source>
</evidence>
<dbReference type="GO" id="GO:0009235">
    <property type="term" value="P:cobalamin metabolic process"/>
    <property type="evidence" value="ECO:0007669"/>
    <property type="project" value="UniProtKB-ARBA"/>
</dbReference>